<dbReference type="RefSeq" id="WP_162670624.1">
    <property type="nucleotide sequence ID" value="NZ_LR593886.1"/>
</dbReference>
<keyword evidence="4" id="KW-1185">Reference proteome</keyword>
<accession>A0A6P2D5Y8</accession>
<dbReference type="Proteomes" id="UP000464178">
    <property type="component" value="Chromosome"/>
</dbReference>
<organism evidence="3 4">
    <name type="scientific">Gemmata massiliana</name>
    <dbReference type="NCBI Taxonomy" id="1210884"/>
    <lineage>
        <taxon>Bacteria</taxon>
        <taxon>Pseudomonadati</taxon>
        <taxon>Planctomycetota</taxon>
        <taxon>Planctomycetia</taxon>
        <taxon>Gemmatales</taxon>
        <taxon>Gemmataceae</taxon>
        <taxon>Gemmata</taxon>
    </lineage>
</organism>
<dbReference type="EMBL" id="LR593886">
    <property type="protein sequence ID" value="VTR96327.1"/>
    <property type="molecule type" value="Genomic_DNA"/>
</dbReference>
<dbReference type="NCBIfam" id="TIGR02595">
    <property type="entry name" value="PEP_CTERM"/>
    <property type="match status" value="1"/>
</dbReference>
<evidence type="ECO:0000256" key="1">
    <source>
        <dbReference type="SAM" id="SignalP"/>
    </source>
</evidence>
<evidence type="ECO:0000313" key="4">
    <source>
        <dbReference type="Proteomes" id="UP000464178"/>
    </source>
</evidence>
<proteinExistence type="predicted"/>
<evidence type="ECO:0000313" key="3">
    <source>
        <dbReference type="EMBL" id="VTR96327.1"/>
    </source>
</evidence>
<feature type="signal peptide" evidence="1">
    <location>
        <begin position="1"/>
        <end position="26"/>
    </location>
</feature>
<evidence type="ECO:0000259" key="2">
    <source>
        <dbReference type="Pfam" id="PF07589"/>
    </source>
</evidence>
<name>A0A6P2D5Y8_9BACT</name>
<protein>
    <submittedName>
        <fullName evidence="3">: VPEP</fullName>
    </submittedName>
</protein>
<keyword evidence="1" id="KW-0732">Signal</keyword>
<dbReference type="KEGG" id="gms:SOIL9_13870"/>
<sequence length="193" mass="20439">MLFPRPMAFGFALVVLAAFTALPARAGLLPVAVTVTPESGKFRWTYSVTLPSDTALQAGNYFTIYDFNGFVSGASGAPAGWTLSTPMTGPSLPYINVPDDSTVENLVWTYTGPTIPAGRVQLGEFWVTSLSGASEDGVFVGHNMRSKDHKPDTNVTETRIPVPAPPGVPEPSTLVLAGIGLSAFGLLRRARRA</sequence>
<feature type="domain" description="Ice-binding protein C-terminal" evidence="2">
    <location>
        <begin position="168"/>
        <end position="191"/>
    </location>
</feature>
<reference evidence="3 4" key="1">
    <citation type="submission" date="2019-05" db="EMBL/GenBank/DDBJ databases">
        <authorList>
            <consortium name="Science for Life Laboratories"/>
        </authorList>
    </citation>
    <scope>NUCLEOTIDE SEQUENCE [LARGE SCALE GENOMIC DNA]</scope>
    <source>
        <strain evidence="3">Soil9</strain>
    </source>
</reference>
<dbReference type="AlphaFoldDB" id="A0A6P2D5Y8"/>
<dbReference type="InterPro" id="IPR013424">
    <property type="entry name" value="Ice-binding_C"/>
</dbReference>
<gene>
    <name evidence="3" type="ORF">SOIL9_13870</name>
</gene>
<dbReference type="Pfam" id="PF07589">
    <property type="entry name" value="PEP-CTERM"/>
    <property type="match status" value="1"/>
</dbReference>
<feature type="chain" id="PRO_5026706492" evidence="1">
    <location>
        <begin position="27"/>
        <end position="193"/>
    </location>
</feature>